<name>A0A167QBF3_PHYB8</name>
<dbReference type="Proteomes" id="UP000077315">
    <property type="component" value="Unassembled WGS sequence"/>
</dbReference>
<dbReference type="EMBL" id="KV440972">
    <property type="protein sequence ID" value="OAD79418.1"/>
    <property type="molecule type" value="Genomic_DNA"/>
</dbReference>
<reference evidence="2" key="1">
    <citation type="submission" date="2015-06" db="EMBL/GenBank/DDBJ databases">
        <title>Expansion of signal transduction pathways in fungi by whole-genome duplication.</title>
        <authorList>
            <consortium name="DOE Joint Genome Institute"/>
            <person name="Corrochano L.M."/>
            <person name="Kuo A."/>
            <person name="Marcet-Houben M."/>
            <person name="Polaino S."/>
            <person name="Salamov A."/>
            <person name="Villalobos J.M."/>
            <person name="Alvarez M.I."/>
            <person name="Avalos J."/>
            <person name="Benito E.P."/>
            <person name="Benoit I."/>
            <person name="Burger G."/>
            <person name="Camino L.P."/>
            <person name="Canovas D."/>
            <person name="Cerda-Olmedo E."/>
            <person name="Cheng J.-F."/>
            <person name="Dominguez A."/>
            <person name="Elias M."/>
            <person name="Eslava A.P."/>
            <person name="Glaser F."/>
            <person name="Grimwood J."/>
            <person name="Gutierrez G."/>
            <person name="Heitman J."/>
            <person name="Henrissat B."/>
            <person name="Iturriaga E.A."/>
            <person name="Lang B.F."/>
            <person name="Lavin J.L."/>
            <person name="Lee S."/>
            <person name="Li W."/>
            <person name="Lindquist E."/>
            <person name="Lopez-Garcia S."/>
            <person name="Luque E.M."/>
            <person name="Marcos A.T."/>
            <person name="Martin J."/>
            <person name="McCluskey K."/>
            <person name="Medina H.R."/>
            <person name="Miralles-Duran A."/>
            <person name="Miyazaki A."/>
            <person name="Munoz-Torres E."/>
            <person name="Oguiza J.A."/>
            <person name="Ohm R."/>
            <person name="Olmedo M."/>
            <person name="Orejas M."/>
            <person name="Ortiz-Castellanos L."/>
            <person name="Pisabarro A.G."/>
            <person name="Rodriguez-Romero J."/>
            <person name="Ruiz-Herrera J."/>
            <person name="Ruiz-Vazquez R."/>
            <person name="Sanz C."/>
            <person name="Schackwitz W."/>
            <person name="Schmutz J."/>
            <person name="Shahriari M."/>
            <person name="Shelest E."/>
            <person name="Silva-Franco F."/>
            <person name="Soanes D."/>
            <person name="Syed K."/>
            <person name="Tagua V.G."/>
            <person name="Talbot N.J."/>
            <person name="Thon M."/>
            <person name="De vries R.P."/>
            <person name="Wiebenga A."/>
            <person name="Yadav J.S."/>
            <person name="Braun E.L."/>
            <person name="Baker S."/>
            <person name="Garre V."/>
            <person name="Horwitz B."/>
            <person name="Torres-Martinez S."/>
            <person name="Idnurm A."/>
            <person name="Herrera-Estrella A."/>
            <person name="Gabaldon T."/>
            <person name="Grigoriev I.V."/>
        </authorList>
    </citation>
    <scope>NUCLEOTIDE SEQUENCE [LARGE SCALE GENOMIC DNA]</scope>
    <source>
        <strain evidence="2">NRRL 1555(-)</strain>
    </source>
</reference>
<dbReference type="VEuPathDB" id="FungiDB:PHYBLDRAFT_139447"/>
<evidence type="ECO:0000313" key="1">
    <source>
        <dbReference type="EMBL" id="OAD79418.1"/>
    </source>
</evidence>
<sequence length="68" mass="7913">MDILRLATPAKDIIDRYIQDICFAFQVSGIVFHGIWERVLLFVLRQQYDSVQTVHTPPSSSRMVIYTL</sequence>
<protein>
    <submittedName>
        <fullName evidence="1">Uncharacterized protein</fullName>
    </submittedName>
</protein>
<dbReference type="GeneID" id="28991134"/>
<dbReference type="RefSeq" id="XP_018297458.1">
    <property type="nucleotide sequence ID" value="XM_018430228.1"/>
</dbReference>
<evidence type="ECO:0000313" key="2">
    <source>
        <dbReference type="Proteomes" id="UP000077315"/>
    </source>
</evidence>
<accession>A0A167QBF3</accession>
<organism evidence="1 2">
    <name type="scientific">Phycomyces blakesleeanus (strain ATCC 8743b / DSM 1359 / FGSC 10004 / NBRC 33097 / NRRL 1555)</name>
    <dbReference type="NCBI Taxonomy" id="763407"/>
    <lineage>
        <taxon>Eukaryota</taxon>
        <taxon>Fungi</taxon>
        <taxon>Fungi incertae sedis</taxon>
        <taxon>Mucoromycota</taxon>
        <taxon>Mucoromycotina</taxon>
        <taxon>Mucoromycetes</taxon>
        <taxon>Mucorales</taxon>
        <taxon>Phycomycetaceae</taxon>
        <taxon>Phycomyces</taxon>
    </lineage>
</organism>
<dbReference type="InParanoid" id="A0A167QBF3"/>
<dbReference type="AlphaFoldDB" id="A0A167QBF3"/>
<gene>
    <name evidence="1" type="ORF">PHYBLDRAFT_139447</name>
</gene>
<proteinExistence type="predicted"/>
<keyword evidence="2" id="KW-1185">Reference proteome</keyword>